<dbReference type="InterPro" id="IPR004839">
    <property type="entry name" value="Aminotransferase_I/II_large"/>
</dbReference>
<dbReference type="InterPro" id="IPR015421">
    <property type="entry name" value="PyrdxlP-dep_Trfase_major"/>
</dbReference>
<dbReference type="GO" id="GO:0004069">
    <property type="term" value="F:L-aspartate:2-oxoglutarate aminotransferase activity"/>
    <property type="evidence" value="ECO:0007669"/>
    <property type="project" value="UniProtKB-EC"/>
</dbReference>
<evidence type="ECO:0000256" key="3">
    <source>
        <dbReference type="ARBA" id="ARBA00012753"/>
    </source>
</evidence>
<evidence type="ECO:0000313" key="11">
    <source>
        <dbReference type="EMBL" id="GEO14348.1"/>
    </source>
</evidence>
<feature type="domain" description="Aminotransferase class I/classII large" evidence="10">
    <location>
        <begin position="47"/>
        <end position="391"/>
    </location>
</feature>
<dbReference type="Proteomes" id="UP000321085">
    <property type="component" value="Unassembled WGS sequence"/>
</dbReference>
<evidence type="ECO:0000256" key="6">
    <source>
        <dbReference type="ARBA" id="ARBA00022679"/>
    </source>
</evidence>
<evidence type="ECO:0000256" key="7">
    <source>
        <dbReference type="ARBA" id="ARBA00022898"/>
    </source>
</evidence>
<evidence type="ECO:0000259" key="10">
    <source>
        <dbReference type="Pfam" id="PF00155"/>
    </source>
</evidence>
<dbReference type="SUPFAM" id="SSF53383">
    <property type="entry name" value="PLP-dependent transferases"/>
    <property type="match status" value="1"/>
</dbReference>
<dbReference type="InterPro" id="IPR050596">
    <property type="entry name" value="AspAT/PAT-like"/>
</dbReference>
<keyword evidence="12" id="KW-1185">Reference proteome</keyword>
<keyword evidence="7" id="KW-0663">Pyridoxal phosphate</keyword>
<dbReference type="GO" id="GO:0006520">
    <property type="term" value="P:amino acid metabolic process"/>
    <property type="evidence" value="ECO:0007669"/>
    <property type="project" value="InterPro"/>
</dbReference>
<dbReference type="Gene3D" id="3.40.640.10">
    <property type="entry name" value="Type I PLP-dependent aspartate aminotransferase-like (Major domain)"/>
    <property type="match status" value="1"/>
</dbReference>
<evidence type="ECO:0000256" key="5">
    <source>
        <dbReference type="ARBA" id="ARBA00022576"/>
    </source>
</evidence>
<protein>
    <recommendedName>
        <fullName evidence="4">8-amino-7-oxononanoate synthase</fullName>
        <ecNumber evidence="3">2.6.1.1</ecNumber>
    </recommendedName>
    <alternativeName>
        <fullName evidence="8">Alpha-oxoamine synthase</fullName>
    </alternativeName>
</protein>
<evidence type="ECO:0000256" key="2">
    <source>
        <dbReference type="ARBA" id="ARBA00007441"/>
    </source>
</evidence>
<dbReference type="EMBL" id="BJYU01000022">
    <property type="protein sequence ID" value="GEO14348.1"/>
    <property type="molecule type" value="Genomic_DNA"/>
</dbReference>
<dbReference type="InterPro" id="IPR015424">
    <property type="entry name" value="PyrdxlP-dep_Trfase"/>
</dbReference>
<dbReference type="GO" id="GO:0030170">
    <property type="term" value="F:pyridoxal phosphate binding"/>
    <property type="evidence" value="ECO:0007669"/>
    <property type="project" value="InterPro"/>
</dbReference>
<comment type="similarity">
    <text evidence="2">Belongs to the class-I pyridoxal-phosphate-dependent aminotransferase family.</text>
</comment>
<dbReference type="EC" id="2.6.1.1" evidence="3"/>
<proteinExistence type="inferred from homology"/>
<evidence type="ECO:0000256" key="9">
    <source>
        <dbReference type="ARBA" id="ARBA00049185"/>
    </source>
</evidence>
<gene>
    <name evidence="11" type="ORF">MAE02_20440</name>
</gene>
<dbReference type="Pfam" id="PF00155">
    <property type="entry name" value="Aminotran_1_2"/>
    <property type="match status" value="1"/>
</dbReference>
<dbReference type="RefSeq" id="WP_114184709.1">
    <property type="nucleotide sequence ID" value="NZ_BJYU01000022.1"/>
</dbReference>
<comment type="catalytic activity">
    <reaction evidence="9">
        <text>L-aspartate + 2-oxoglutarate = oxaloacetate + L-glutamate</text>
        <dbReference type="Rhea" id="RHEA:21824"/>
        <dbReference type="ChEBI" id="CHEBI:16452"/>
        <dbReference type="ChEBI" id="CHEBI:16810"/>
        <dbReference type="ChEBI" id="CHEBI:29985"/>
        <dbReference type="ChEBI" id="CHEBI:29991"/>
        <dbReference type="EC" id="2.6.1.1"/>
    </reaction>
</comment>
<dbReference type="OrthoDB" id="9804407at2"/>
<evidence type="ECO:0000256" key="1">
    <source>
        <dbReference type="ARBA" id="ARBA00001933"/>
    </source>
</evidence>
<evidence type="ECO:0000313" key="12">
    <source>
        <dbReference type="Proteomes" id="UP000321085"/>
    </source>
</evidence>
<sequence length="400" mass="43707">MNASVSIPSVMNLRPEAELAPTSGIVDVFNYGRNRQGIIPLWVGEGHLPTPSFICDAAARSLAAGETFYTYQRGIPELRQALASYHERLYGAPVDPERFFVTSGGMPAIQIAMRMIAGVGDEVLISTPAWPNFGGAISISGARPVGVPMNFDQRGWSLDFERLEQAITPRTRAIVINSPANPTGWTASHDDLRAILDLARKHGIWIVADEIYGRFIYDPTLTVDGRAPSFRDVMTPEDRILFIQTFSKNWAMTGWRIGWLEAPPALGQIIENLIQYQSSGTPVFSQRAAVAALEQGEDFVAMQIANARTGRDIVGHLAETGLVDLPPPSGAFYSFFRIRGARNSNEIAFRLVDEANVGLAPGSAFGEAGEGYLRLCYARRAEDLEEAVRRISAALPKLVA</sequence>
<dbReference type="NCBIfam" id="NF004770">
    <property type="entry name" value="PRK06108.1"/>
    <property type="match status" value="1"/>
</dbReference>
<comment type="caution">
    <text evidence="11">The sequence shown here is derived from an EMBL/GenBank/DDBJ whole genome shotgun (WGS) entry which is preliminary data.</text>
</comment>
<dbReference type="CDD" id="cd00609">
    <property type="entry name" value="AAT_like"/>
    <property type="match status" value="1"/>
</dbReference>
<dbReference type="PANTHER" id="PTHR46383">
    <property type="entry name" value="ASPARTATE AMINOTRANSFERASE"/>
    <property type="match status" value="1"/>
</dbReference>
<accession>A0A512BQX6</accession>
<comment type="cofactor">
    <cofactor evidence="1">
        <name>pyridoxal 5'-phosphate</name>
        <dbReference type="ChEBI" id="CHEBI:597326"/>
    </cofactor>
</comment>
<evidence type="ECO:0000256" key="4">
    <source>
        <dbReference type="ARBA" id="ARBA00016004"/>
    </source>
</evidence>
<reference evidence="11 12" key="1">
    <citation type="submission" date="2019-07" db="EMBL/GenBank/DDBJ databases">
        <title>Whole genome shotgun sequence of Microvirga aerophila NBRC 106136.</title>
        <authorList>
            <person name="Hosoyama A."/>
            <person name="Uohara A."/>
            <person name="Ohji S."/>
            <person name="Ichikawa N."/>
        </authorList>
    </citation>
    <scope>NUCLEOTIDE SEQUENCE [LARGE SCALE GENOMIC DNA]</scope>
    <source>
        <strain evidence="11 12">NBRC 106136</strain>
    </source>
</reference>
<keyword evidence="5 11" id="KW-0032">Aminotransferase</keyword>
<organism evidence="11 12">
    <name type="scientific">Microvirga aerophila</name>
    <dbReference type="NCBI Taxonomy" id="670291"/>
    <lineage>
        <taxon>Bacteria</taxon>
        <taxon>Pseudomonadati</taxon>
        <taxon>Pseudomonadota</taxon>
        <taxon>Alphaproteobacteria</taxon>
        <taxon>Hyphomicrobiales</taxon>
        <taxon>Methylobacteriaceae</taxon>
        <taxon>Microvirga</taxon>
    </lineage>
</organism>
<evidence type="ECO:0000256" key="8">
    <source>
        <dbReference type="ARBA" id="ARBA00031658"/>
    </source>
</evidence>
<name>A0A512BQX6_9HYPH</name>
<keyword evidence="6 11" id="KW-0808">Transferase</keyword>
<dbReference type="AlphaFoldDB" id="A0A512BQX6"/>